<dbReference type="EC" id="2.4.-.-" evidence="1"/>
<dbReference type="Pfam" id="PF13692">
    <property type="entry name" value="Glyco_trans_1_4"/>
    <property type="match status" value="1"/>
</dbReference>
<comment type="caution">
    <text evidence="1">The sequence shown here is derived from an EMBL/GenBank/DDBJ whole genome shotgun (WGS) entry which is preliminary data.</text>
</comment>
<dbReference type="Gene3D" id="3.40.50.2000">
    <property type="entry name" value="Glycogen Phosphorylase B"/>
    <property type="match status" value="2"/>
</dbReference>
<dbReference type="SUPFAM" id="SSF53756">
    <property type="entry name" value="UDP-Glycosyltransferase/glycogen phosphorylase"/>
    <property type="match status" value="1"/>
</dbReference>
<reference evidence="2" key="1">
    <citation type="journal article" date="2019" name="Int. J. Syst. Evol. Microbiol.">
        <title>The Global Catalogue of Microorganisms (GCM) 10K type strain sequencing project: providing services to taxonomists for standard genome sequencing and annotation.</title>
        <authorList>
            <consortium name="The Broad Institute Genomics Platform"/>
            <consortium name="The Broad Institute Genome Sequencing Center for Infectious Disease"/>
            <person name="Wu L."/>
            <person name="Ma J."/>
        </authorList>
    </citation>
    <scope>NUCLEOTIDE SEQUENCE [LARGE SCALE GENOMIC DNA]</scope>
    <source>
        <strain evidence="2">CGMCC 1.12477</strain>
    </source>
</reference>
<evidence type="ECO:0000313" key="2">
    <source>
        <dbReference type="Proteomes" id="UP001597351"/>
    </source>
</evidence>
<keyword evidence="2" id="KW-1185">Reference proteome</keyword>
<keyword evidence="1" id="KW-0808">Transferase</keyword>
<protein>
    <submittedName>
        <fullName evidence="1">Glycosyltransferase</fullName>
        <ecNumber evidence="1">2.4.-.-</ecNumber>
    </submittedName>
</protein>
<gene>
    <name evidence="1" type="ORF">ACFSDE_06610</name>
</gene>
<sequence length="378" mass="41439">MKHVAILQEYVPSYRVPFFRALSDKALSVGVRVEVHAGRPIGDQALRGDDAGEQTKARHMPQRELSACGRRVTLRSLTSLPNDLDLVVLEQARRNLDTYRLLLPRRMWHGQRVALWGHGRDYVKKERALDSAILARLTSRADHFFAYTRQGAEHVIAQGRRRETVTVVRNSVDTQALQADLAAVSAEDVRQFQHHHGLTGKTLLYLGGLDRSKRIEFLLDAFARAHSADPDIRLLVVGDGDQREIVSGRPGVVPLGRLTGRDKSLAMRAANAIANPGRVGLVAVESIIAELPLLTADGAMHAPEFDYLEELGAVLQSPNSPHAYASLLAAGAGTGDPALRPVQDRLRGPRPTFGIESMADNFLEGILLAIRNTGASHE</sequence>
<dbReference type="EMBL" id="JBHUGD010000003">
    <property type="protein sequence ID" value="MFD1946458.1"/>
    <property type="molecule type" value="Genomic_DNA"/>
</dbReference>
<evidence type="ECO:0000313" key="1">
    <source>
        <dbReference type="EMBL" id="MFD1946458.1"/>
    </source>
</evidence>
<accession>A0ABW4TJG6</accession>
<dbReference type="PANTHER" id="PTHR45947">
    <property type="entry name" value="SULFOQUINOVOSYL TRANSFERASE SQD2"/>
    <property type="match status" value="1"/>
</dbReference>
<dbReference type="RefSeq" id="WP_343916632.1">
    <property type="nucleotide sequence ID" value="NZ_BAAAJT010000002.1"/>
</dbReference>
<dbReference type="InterPro" id="IPR050194">
    <property type="entry name" value="Glycosyltransferase_grp1"/>
</dbReference>
<proteinExistence type="predicted"/>
<organism evidence="1 2">
    <name type="scientific">Nocardioides aestuarii</name>
    <dbReference type="NCBI Taxonomy" id="252231"/>
    <lineage>
        <taxon>Bacteria</taxon>
        <taxon>Bacillati</taxon>
        <taxon>Actinomycetota</taxon>
        <taxon>Actinomycetes</taxon>
        <taxon>Propionibacteriales</taxon>
        <taxon>Nocardioidaceae</taxon>
        <taxon>Nocardioides</taxon>
    </lineage>
</organism>
<keyword evidence="1" id="KW-0328">Glycosyltransferase</keyword>
<dbReference type="GO" id="GO:0016757">
    <property type="term" value="F:glycosyltransferase activity"/>
    <property type="evidence" value="ECO:0007669"/>
    <property type="project" value="UniProtKB-KW"/>
</dbReference>
<dbReference type="Proteomes" id="UP001597351">
    <property type="component" value="Unassembled WGS sequence"/>
</dbReference>
<name>A0ABW4TJG6_9ACTN</name>
<dbReference type="PANTHER" id="PTHR45947:SF3">
    <property type="entry name" value="SULFOQUINOVOSYL TRANSFERASE SQD2"/>
    <property type="match status" value="1"/>
</dbReference>